<evidence type="ECO:0000256" key="1">
    <source>
        <dbReference type="SAM" id="MobiDB-lite"/>
    </source>
</evidence>
<sequence length="493" mass="56140">MEGRPKPATSLRRWCLICSQDLVTCKTYYSLKQKKDLCKVITDCVGQNVEGSKSQHICRVCFRKTQRIETSSALRVELKEQYIATNGTGNKENLQPSFTTPKKNIDGDDRVKRMLSRSPSSPSNLQWRKKVARSVQFQPTPEEHPPDVTQIEATITRNGRKEKRQVPLKWIRVVMAILENHEDKVYQELNSLKGFQLHAEETVRCAIGEECRTLCSPSTNSQFRQSTKKGFQSFSFNNQMRELEEQAPLFLSVLKKAATGPFIEKNKMKTSASLAPGILTAAAVLFHCRSEQMNSHQLMMGFTLLEGGCNRRTYRRLGMRNLCTTYAYVIQKQLEFGEGFDCRVKEWAEQVKEPSEIQEESTQEVEAATPVQSFQLVMDNVDMVVKARHTSREHYGASYHMANIIAIKNRVQAPRNLSKLQPTSASIETIDLGLFLPSLEDDKVMKSNWVVLMGHIIAEHIPSLHWIARELPTVIPHAHMSEARQKSEVVSNQ</sequence>
<keyword evidence="3" id="KW-1185">Reference proteome</keyword>
<dbReference type="AlphaFoldDB" id="A0A9Q1H2G2"/>
<evidence type="ECO:0000313" key="3">
    <source>
        <dbReference type="Proteomes" id="UP001152320"/>
    </source>
</evidence>
<organism evidence="2 3">
    <name type="scientific">Holothuria leucospilota</name>
    <name type="common">Black long sea cucumber</name>
    <name type="synonym">Mertensiothuria leucospilota</name>
    <dbReference type="NCBI Taxonomy" id="206669"/>
    <lineage>
        <taxon>Eukaryota</taxon>
        <taxon>Metazoa</taxon>
        <taxon>Echinodermata</taxon>
        <taxon>Eleutherozoa</taxon>
        <taxon>Echinozoa</taxon>
        <taxon>Holothuroidea</taxon>
        <taxon>Aspidochirotacea</taxon>
        <taxon>Aspidochirotida</taxon>
        <taxon>Holothuriidae</taxon>
        <taxon>Holothuria</taxon>
    </lineage>
</organism>
<feature type="region of interest" description="Disordered" evidence="1">
    <location>
        <begin position="87"/>
        <end position="107"/>
    </location>
</feature>
<reference evidence="2" key="1">
    <citation type="submission" date="2021-10" db="EMBL/GenBank/DDBJ databases">
        <title>Tropical sea cucumber genome reveals ecological adaptation and Cuvierian tubules defense mechanism.</title>
        <authorList>
            <person name="Chen T."/>
        </authorList>
    </citation>
    <scope>NUCLEOTIDE SEQUENCE</scope>
    <source>
        <strain evidence="2">Nanhai2018</strain>
        <tissue evidence="2">Muscle</tissue>
    </source>
</reference>
<dbReference type="EMBL" id="JAIZAY010000014">
    <property type="protein sequence ID" value="KAJ8029701.1"/>
    <property type="molecule type" value="Genomic_DNA"/>
</dbReference>
<dbReference type="OrthoDB" id="5986971at2759"/>
<feature type="compositionally biased region" description="Polar residues" evidence="1">
    <location>
        <begin position="87"/>
        <end position="102"/>
    </location>
</feature>
<comment type="caution">
    <text evidence="2">The sequence shown here is derived from an EMBL/GenBank/DDBJ whole genome shotgun (WGS) entry which is preliminary data.</text>
</comment>
<dbReference type="Proteomes" id="UP001152320">
    <property type="component" value="Chromosome 14"/>
</dbReference>
<name>A0A9Q1H2G2_HOLLE</name>
<protein>
    <submittedName>
        <fullName evidence="2">Uncharacterized protein</fullName>
    </submittedName>
</protein>
<proteinExistence type="predicted"/>
<evidence type="ECO:0000313" key="2">
    <source>
        <dbReference type="EMBL" id="KAJ8029701.1"/>
    </source>
</evidence>
<gene>
    <name evidence="2" type="ORF">HOLleu_29161</name>
</gene>
<accession>A0A9Q1H2G2</accession>